<dbReference type="Gene3D" id="1.25.40.90">
    <property type="match status" value="1"/>
</dbReference>
<dbReference type="Pfam" id="PF20867">
    <property type="entry name" value="UVSSA_N"/>
    <property type="match status" value="1"/>
</dbReference>
<feature type="coiled-coil region" evidence="10">
    <location>
        <begin position="152"/>
        <end position="181"/>
    </location>
</feature>
<dbReference type="OrthoDB" id="5594015at2759"/>
<keyword evidence="6" id="KW-0863">Zinc-finger</keyword>
<keyword evidence="14" id="KW-1185">Reference proteome</keyword>
<keyword evidence="9" id="KW-0234">DNA repair</keyword>
<dbReference type="GO" id="GO:0008270">
    <property type="term" value="F:zinc ion binding"/>
    <property type="evidence" value="ECO:0007669"/>
    <property type="project" value="UniProtKB-KW"/>
</dbReference>
<dbReference type="GO" id="GO:0000993">
    <property type="term" value="F:RNA polymerase II complex binding"/>
    <property type="evidence" value="ECO:0007669"/>
    <property type="project" value="TreeGrafter"/>
</dbReference>
<comment type="subcellular location">
    <subcellularLocation>
        <location evidence="1">Chromosome</location>
    </subcellularLocation>
</comment>
<evidence type="ECO:0000259" key="12">
    <source>
        <dbReference type="Pfam" id="PF09740"/>
    </source>
</evidence>
<evidence type="ECO:0000256" key="11">
    <source>
        <dbReference type="SAM" id="MobiDB-lite"/>
    </source>
</evidence>
<organism evidence="13 14">
    <name type="scientific">Cloeon dipterum</name>
    <dbReference type="NCBI Taxonomy" id="197152"/>
    <lineage>
        <taxon>Eukaryota</taxon>
        <taxon>Metazoa</taxon>
        <taxon>Ecdysozoa</taxon>
        <taxon>Arthropoda</taxon>
        <taxon>Hexapoda</taxon>
        <taxon>Insecta</taxon>
        <taxon>Pterygota</taxon>
        <taxon>Palaeoptera</taxon>
        <taxon>Ephemeroptera</taxon>
        <taxon>Pisciforma</taxon>
        <taxon>Baetidae</taxon>
        <taxon>Cloeon</taxon>
    </lineage>
</organism>
<dbReference type="Pfam" id="PF09740">
    <property type="entry name" value="DUF2043"/>
    <property type="match status" value="1"/>
</dbReference>
<evidence type="ECO:0000313" key="13">
    <source>
        <dbReference type="EMBL" id="CAB3385604.1"/>
    </source>
</evidence>
<feature type="domain" description="UV-stimulated scaffold protein A C-terminal" evidence="12">
    <location>
        <begin position="390"/>
        <end position="476"/>
    </location>
</feature>
<dbReference type="AlphaFoldDB" id="A0A8S1DPD9"/>
<name>A0A8S1DPD9_9INSE</name>
<dbReference type="InterPro" id="IPR008942">
    <property type="entry name" value="ENTH_VHS"/>
</dbReference>
<evidence type="ECO:0000256" key="6">
    <source>
        <dbReference type="ARBA" id="ARBA00022771"/>
    </source>
</evidence>
<gene>
    <name evidence="13" type="ORF">CLODIP_2_CD09167</name>
</gene>
<evidence type="ECO:0000313" key="14">
    <source>
        <dbReference type="Proteomes" id="UP000494165"/>
    </source>
</evidence>
<dbReference type="GO" id="GO:0006283">
    <property type="term" value="P:transcription-coupled nucleotide-excision repair"/>
    <property type="evidence" value="ECO:0007669"/>
    <property type="project" value="TreeGrafter"/>
</dbReference>
<accession>A0A8S1DPD9</accession>
<dbReference type="EMBL" id="CADEPI010000423">
    <property type="protein sequence ID" value="CAB3385604.1"/>
    <property type="molecule type" value="Genomic_DNA"/>
</dbReference>
<protein>
    <recommendedName>
        <fullName evidence="12">UV-stimulated scaffold protein A C-terminal domain-containing protein</fullName>
    </recommendedName>
</protein>
<comment type="caution">
    <text evidence="13">The sequence shown here is derived from an EMBL/GenBank/DDBJ whole genome shotgun (WGS) entry which is preliminary data.</text>
</comment>
<evidence type="ECO:0000256" key="2">
    <source>
        <dbReference type="ARBA" id="ARBA00009240"/>
    </source>
</evidence>
<evidence type="ECO:0000256" key="9">
    <source>
        <dbReference type="ARBA" id="ARBA00023204"/>
    </source>
</evidence>
<proteinExistence type="inferred from homology"/>
<evidence type="ECO:0000256" key="5">
    <source>
        <dbReference type="ARBA" id="ARBA00022763"/>
    </source>
</evidence>
<feature type="region of interest" description="Disordered" evidence="11">
    <location>
        <begin position="327"/>
        <end position="346"/>
    </location>
</feature>
<keyword evidence="3" id="KW-0158">Chromosome</keyword>
<comment type="similarity">
    <text evidence="2">Belongs to the UVSSA family.</text>
</comment>
<dbReference type="PANTHER" id="PTHR28670">
    <property type="entry name" value="UV-STIMULATED SCAFFOLD PROTEIN A"/>
    <property type="match status" value="1"/>
</dbReference>
<evidence type="ECO:0000256" key="3">
    <source>
        <dbReference type="ARBA" id="ARBA00022454"/>
    </source>
</evidence>
<dbReference type="InterPro" id="IPR049431">
    <property type="entry name" value="UVSSA_C"/>
</dbReference>
<dbReference type="GO" id="GO:0009411">
    <property type="term" value="P:response to UV"/>
    <property type="evidence" value="ECO:0007669"/>
    <property type="project" value="InterPro"/>
</dbReference>
<evidence type="ECO:0000256" key="8">
    <source>
        <dbReference type="ARBA" id="ARBA00023054"/>
    </source>
</evidence>
<evidence type="ECO:0000256" key="4">
    <source>
        <dbReference type="ARBA" id="ARBA00022723"/>
    </source>
</evidence>
<dbReference type="SUPFAM" id="SSF48464">
    <property type="entry name" value="ENTH/VHS domain"/>
    <property type="match status" value="1"/>
</dbReference>
<keyword evidence="8 10" id="KW-0175">Coiled coil</keyword>
<keyword evidence="5" id="KW-0227">DNA damage</keyword>
<keyword evidence="4" id="KW-0479">Metal-binding</keyword>
<dbReference type="GO" id="GO:0005694">
    <property type="term" value="C:chromosome"/>
    <property type="evidence" value="ECO:0007669"/>
    <property type="project" value="UniProtKB-SubCell"/>
</dbReference>
<reference evidence="13 14" key="1">
    <citation type="submission" date="2020-04" db="EMBL/GenBank/DDBJ databases">
        <authorList>
            <person name="Alioto T."/>
            <person name="Alioto T."/>
            <person name="Gomez Garrido J."/>
        </authorList>
    </citation>
    <scope>NUCLEOTIDE SEQUENCE [LARGE SCALE GENOMIC DNA]</scope>
</reference>
<sequence length="481" mass="55570">MDEFDEIFPNLLQKITHSGKKQLDHENIRKIEELISPSVKHCKQSHQHIMKHLEKKHAEVRFSTLLVCDHLVRFSKVFRKNLIGEDLTNFLELTMGTNKSRPLPPPKNVAKDLRSQAISIIYKWHEDFGKDFVELANAFYYLKDCIKVDFKAIEKQKIAEKLKAQMEKKRLEEKKEERMKKALVEFKSFFDEAQRLCTELENCISLLIPPPEDFFLPLNPADAINSEPGTSSDLRSHGIVTPGISIPIQVSKAVPKLVIDEDNQPIVENAQEIFSQLNKGHVKRVASWTEIFSDNRDHAGKFQSCKVLNEQLKKCLNQFEDLGLKKSRRGQSVSSEEEDFEEVEPKEGYEEKVKEDLLSVMIAKKEQKKEEKSEPNVKPVAKKPKIFEKPVEKVSTNIEDWEKKQLELPPVIVGIRPDNSQVWIGPSFEDEEVKVPVIESCPVDYSRTFEPVKWSCRAPLPNGTLCPRQDRIKVTFYSVYF</sequence>
<evidence type="ECO:0000256" key="7">
    <source>
        <dbReference type="ARBA" id="ARBA00022833"/>
    </source>
</evidence>
<evidence type="ECO:0000256" key="10">
    <source>
        <dbReference type="SAM" id="Coils"/>
    </source>
</evidence>
<dbReference type="InterPro" id="IPR049408">
    <property type="entry name" value="UVSSA_N_a-solenoid_rpt"/>
</dbReference>
<evidence type="ECO:0000256" key="1">
    <source>
        <dbReference type="ARBA" id="ARBA00004286"/>
    </source>
</evidence>
<keyword evidence="7" id="KW-0862">Zinc</keyword>
<dbReference type="InterPro" id="IPR018610">
    <property type="entry name" value="UVSSA"/>
</dbReference>
<dbReference type="PANTHER" id="PTHR28670:SF1">
    <property type="entry name" value="UV-STIMULATED SCAFFOLD PROTEIN A"/>
    <property type="match status" value="1"/>
</dbReference>
<dbReference type="Proteomes" id="UP000494165">
    <property type="component" value="Unassembled WGS sequence"/>
</dbReference>